<reference evidence="5" key="1">
    <citation type="submission" date="2020-03" db="EMBL/GenBank/DDBJ databases">
        <title>The deep terrestrial virosphere.</title>
        <authorList>
            <person name="Holmfeldt K."/>
            <person name="Nilsson E."/>
            <person name="Simone D."/>
            <person name="Lopez-Fernandez M."/>
            <person name="Wu X."/>
            <person name="de Brujin I."/>
            <person name="Lundin D."/>
            <person name="Andersson A."/>
            <person name="Bertilsson S."/>
            <person name="Dopson M."/>
        </authorList>
    </citation>
    <scope>NUCLEOTIDE SEQUENCE</scope>
    <source>
        <strain evidence="5">MM415B00797</strain>
    </source>
</reference>
<gene>
    <name evidence="5" type="ORF">MM415B00797_0035</name>
</gene>
<evidence type="ECO:0000256" key="1">
    <source>
        <dbReference type="ARBA" id="ARBA00008683"/>
    </source>
</evidence>
<evidence type="ECO:0000313" key="5">
    <source>
        <dbReference type="EMBL" id="QJA62320.1"/>
    </source>
</evidence>
<dbReference type="PANTHER" id="PTHR42987">
    <property type="entry name" value="PEPTIDASE S49"/>
    <property type="match status" value="1"/>
</dbReference>
<feature type="region of interest" description="Disordered" evidence="3">
    <location>
        <begin position="507"/>
        <end position="527"/>
    </location>
</feature>
<feature type="domain" description="Peptidase S49" evidence="4">
    <location>
        <begin position="189"/>
        <end position="335"/>
    </location>
</feature>
<organism evidence="5">
    <name type="scientific">viral metagenome</name>
    <dbReference type="NCBI Taxonomy" id="1070528"/>
    <lineage>
        <taxon>unclassified sequences</taxon>
        <taxon>metagenomes</taxon>
        <taxon>organismal metagenomes</taxon>
    </lineage>
</organism>
<keyword evidence="2" id="KW-0175">Coiled coil</keyword>
<feature type="compositionally biased region" description="Basic and acidic residues" evidence="3">
    <location>
        <begin position="511"/>
        <end position="524"/>
    </location>
</feature>
<dbReference type="EMBL" id="MT141467">
    <property type="protein sequence ID" value="QJA62320.1"/>
    <property type="molecule type" value="Genomic_DNA"/>
</dbReference>
<dbReference type="Pfam" id="PF01343">
    <property type="entry name" value="Peptidase_S49"/>
    <property type="match status" value="1"/>
</dbReference>
<comment type="similarity">
    <text evidence="1">Belongs to the peptidase S49 family.</text>
</comment>
<dbReference type="AlphaFoldDB" id="A0A6M3IXT7"/>
<dbReference type="Gene3D" id="1.10.287.1490">
    <property type="match status" value="1"/>
</dbReference>
<dbReference type="Gene3D" id="3.90.226.10">
    <property type="entry name" value="2-enoyl-CoA Hydratase, Chain A, domain 1"/>
    <property type="match status" value="1"/>
</dbReference>
<evidence type="ECO:0000256" key="3">
    <source>
        <dbReference type="SAM" id="MobiDB-lite"/>
    </source>
</evidence>
<dbReference type="SUPFAM" id="SSF52096">
    <property type="entry name" value="ClpP/crotonase"/>
    <property type="match status" value="1"/>
</dbReference>
<evidence type="ECO:0000256" key="2">
    <source>
        <dbReference type="SAM" id="Coils"/>
    </source>
</evidence>
<proteinExistence type="inferred from homology"/>
<dbReference type="InterPro" id="IPR002142">
    <property type="entry name" value="Peptidase_S49"/>
</dbReference>
<sequence length="544" mass="60008">MPNPRSGESKKSYMARCQKYVIEKEGEKPDRAYKKCEGMWDQHKKKQRQKKSEAGNMLQSILSENAWLMEPNALYQFMIQVHQNLEFKEENIKPEMFGILIGGDDDNDKKPYRMDGSIAIIEIRGPLIKRASGFLAFLFGITGMEAIGNSFKKALTDSDVKGIFLDTDSPGGTSDGTMDLAEIIFNARGQKPILSFADGHMTSAAQWIGSSADYVVAANEITSMGSIGVYGVHLDYADRAKEMGIKPTVFHAGKYKAIGNQFEHLSKDDKEYVQAMFDYSHTQFVNGISKNIGIPVGELDSDLKEAKIFMGSQAIAVGLANEIMSRDQAMALLHNVAEGKTSFDKHKTEMNQITFEGGVHNMDQIQEMKLKIEGLESKLSAAQTLIAEMTDNNKKADFETKIADLIAEKDGLIAKVTALETSEAELKDQINTLKAEATANEVFLSAGKAHIEGLKSSISKLSVQVDGSSFDQGLLDKQLAAFGNDIESLNKFKVSLESRRDKMVLSGQLDPDEKKGEQGDKKTDAQQYEIGTKLVPAHLRVVKS</sequence>
<dbReference type="PANTHER" id="PTHR42987:SF7">
    <property type="entry name" value="SIGNAL PEPTIDE PEPTIDASE SPPA-RELATED"/>
    <property type="match status" value="1"/>
</dbReference>
<dbReference type="Gene3D" id="6.20.330.10">
    <property type="match status" value="1"/>
</dbReference>
<dbReference type="InterPro" id="IPR033855">
    <property type="entry name" value="Protein_C"/>
</dbReference>
<name>A0A6M3IXT7_9ZZZZ</name>
<dbReference type="GO" id="GO:0006508">
    <property type="term" value="P:proteolysis"/>
    <property type="evidence" value="ECO:0007669"/>
    <property type="project" value="InterPro"/>
</dbReference>
<dbReference type="CDD" id="cd07022">
    <property type="entry name" value="S49_Sppa_36K_type"/>
    <property type="match status" value="1"/>
</dbReference>
<feature type="coiled-coil region" evidence="2">
    <location>
        <begin position="365"/>
        <end position="392"/>
    </location>
</feature>
<dbReference type="GO" id="GO:0008233">
    <property type="term" value="F:peptidase activity"/>
    <property type="evidence" value="ECO:0007669"/>
    <property type="project" value="InterPro"/>
</dbReference>
<accession>A0A6M3IXT7</accession>
<protein>
    <submittedName>
        <fullName evidence="5">Putative peptidase</fullName>
    </submittedName>
</protein>
<dbReference type="InterPro" id="IPR029045">
    <property type="entry name" value="ClpP/crotonase-like_dom_sf"/>
</dbReference>
<evidence type="ECO:0000259" key="4">
    <source>
        <dbReference type="Pfam" id="PF01343"/>
    </source>
</evidence>